<evidence type="ECO:0000256" key="1">
    <source>
        <dbReference type="SAM" id="Phobius"/>
    </source>
</evidence>
<reference evidence="2 3" key="1">
    <citation type="submission" date="2018-03" db="EMBL/GenBank/DDBJ databases">
        <title>Genomic Encyclopedia of Archaeal and Bacterial Type Strains, Phase II (KMG-II): from individual species to whole genera.</title>
        <authorList>
            <person name="Goeker M."/>
        </authorList>
    </citation>
    <scope>NUCLEOTIDE SEQUENCE [LARGE SCALE GENOMIC DNA]</scope>
    <source>
        <strain evidence="2 3">DSM 19711</strain>
    </source>
</reference>
<sequence length="57" mass="5884">MVATALLAGMLLLAFVRPDVSPFVLSVIGGSGLALFGIDVPWSSIPWGLLLGGDRSE</sequence>
<dbReference type="Proteomes" id="UP000238083">
    <property type="component" value="Unassembled WGS sequence"/>
</dbReference>
<evidence type="ECO:0000313" key="3">
    <source>
        <dbReference type="Proteomes" id="UP000238083"/>
    </source>
</evidence>
<dbReference type="EMBL" id="PVZF01000035">
    <property type="protein sequence ID" value="PRY06099.1"/>
    <property type="molecule type" value="Genomic_DNA"/>
</dbReference>
<keyword evidence="3" id="KW-1185">Reference proteome</keyword>
<proteinExistence type="predicted"/>
<feature type="transmembrane region" description="Helical" evidence="1">
    <location>
        <begin position="28"/>
        <end position="51"/>
    </location>
</feature>
<dbReference type="AlphaFoldDB" id="A0A2T0QNB7"/>
<name>A0A2T0QNB7_9ACTN</name>
<evidence type="ECO:0000313" key="2">
    <source>
        <dbReference type="EMBL" id="PRY06099.1"/>
    </source>
</evidence>
<protein>
    <submittedName>
        <fullName evidence="2">Uncharacterized protein</fullName>
    </submittedName>
</protein>
<keyword evidence="1" id="KW-0812">Transmembrane</keyword>
<keyword evidence="1" id="KW-1133">Transmembrane helix</keyword>
<accession>A0A2T0QNB7</accession>
<gene>
    <name evidence="2" type="ORF">CLV37_13514</name>
</gene>
<organism evidence="2 3">
    <name type="scientific">Kineococcus rhizosphaerae</name>
    <dbReference type="NCBI Taxonomy" id="559628"/>
    <lineage>
        <taxon>Bacteria</taxon>
        <taxon>Bacillati</taxon>
        <taxon>Actinomycetota</taxon>
        <taxon>Actinomycetes</taxon>
        <taxon>Kineosporiales</taxon>
        <taxon>Kineosporiaceae</taxon>
        <taxon>Kineococcus</taxon>
    </lineage>
</organism>
<keyword evidence="1" id="KW-0472">Membrane</keyword>
<comment type="caution">
    <text evidence="2">The sequence shown here is derived from an EMBL/GenBank/DDBJ whole genome shotgun (WGS) entry which is preliminary data.</text>
</comment>
<dbReference type="RefSeq" id="WP_170127532.1">
    <property type="nucleotide sequence ID" value="NZ_PVZF01000035.1"/>
</dbReference>